<reference evidence="2" key="1">
    <citation type="journal article" date="2024" name="Front. Bioeng. Biotechnol.">
        <title>Genome-scale model development and genomic sequencing of the oleaginous clade Lipomyces.</title>
        <authorList>
            <person name="Czajka J.J."/>
            <person name="Han Y."/>
            <person name="Kim J."/>
            <person name="Mondo S.J."/>
            <person name="Hofstad B.A."/>
            <person name="Robles A."/>
            <person name="Haridas S."/>
            <person name="Riley R."/>
            <person name="LaButti K."/>
            <person name="Pangilinan J."/>
            <person name="Andreopoulos W."/>
            <person name="Lipzen A."/>
            <person name="Yan J."/>
            <person name="Wang M."/>
            <person name="Ng V."/>
            <person name="Grigoriev I.V."/>
            <person name="Spatafora J.W."/>
            <person name="Magnuson J.K."/>
            <person name="Baker S.E."/>
            <person name="Pomraning K.R."/>
        </authorList>
    </citation>
    <scope>NUCLEOTIDE SEQUENCE [LARGE SCALE GENOMIC DNA]</scope>
    <source>
        <strain evidence="2">CBS 7786</strain>
    </source>
</reference>
<protein>
    <submittedName>
        <fullName evidence="1">Uncharacterized protein</fullName>
    </submittedName>
</protein>
<name>A0ACC3T6R3_LIPKO</name>
<keyword evidence="2" id="KW-1185">Reference proteome</keyword>
<proteinExistence type="predicted"/>
<dbReference type="EMBL" id="MU971345">
    <property type="protein sequence ID" value="KAK9239638.1"/>
    <property type="molecule type" value="Genomic_DNA"/>
</dbReference>
<evidence type="ECO:0000313" key="1">
    <source>
        <dbReference type="EMBL" id="KAK9239638.1"/>
    </source>
</evidence>
<organism evidence="1 2">
    <name type="scientific">Lipomyces kononenkoae</name>
    <name type="common">Yeast</name>
    <dbReference type="NCBI Taxonomy" id="34357"/>
    <lineage>
        <taxon>Eukaryota</taxon>
        <taxon>Fungi</taxon>
        <taxon>Dikarya</taxon>
        <taxon>Ascomycota</taxon>
        <taxon>Saccharomycotina</taxon>
        <taxon>Lipomycetes</taxon>
        <taxon>Lipomycetales</taxon>
        <taxon>Lipomycetaceae</taxon>
        <taxon>Lipomyces</taxon>
    </lineage>
</organism>
<gene>
    <name evidence="1" type="ORF">V1525DRAFT_397970</name>
</gene>
<comment type="caution">
    <text evidence="1">The sequence shown here is derived from an EMBL/GenBank/DDBJ whole genome shotgun (WGS) entry which is preliminary data.</text>
</comment>
<dbReference type="Proteomes" id="UP001433508">
    <property type="component" value="Unassembled WGS sequence"/>
</dbReference>
<accession>A0ACC3T6R3</accession>
<evidence type="ECO:0000313" key="2">
    <source>
        <dbReference type="Proteomes" id="UP001433508"/>
    </source>
</evidence>
<sequence>MHWQRERWKQDSKVTALAESWDTPIDWLSKRKDPASCLPSEIMIEIFKDCNLTIDQTIALTTVNKKWKSLLRDVPCLWHGTVSEQGLMQYRGETVLKIAKAVQDMGIKSVSFSLIADMRTRFKWPAQFPSLARLLITIDQSRAVVPLLCRGSFPNLLKLDIYVIPYASEADIVYSIPHQVSLYPPLQLESLSFSHGTSQAEVAIFNDEFHCGYRRLHSRSINNFLRLAPNLKNFELMTLKVWDLTQGPLDTVRSDLDFIGRDLDFSNNTKLEKIRLFNVYLHPDQIIPPSCKTACFQLVHAMTFPQLSASCKELITSVPPRAVVRAGDGGWQYERGSSGQVVHDEYKGLEKLRLRCAYGLVGTLVRCDPSRLVELDIGGHNTNYSSARDYSRYGITTVEPLSLLMARRLCPNLRRLAVSHVDDRDLANFASMKHLEEFKATCARVTWRGVICLIGESALLDNDDPSHQSVECMLRDKTELANTKLTRISLIVLASKAKESTVSDFRYLEKYAIDVSGIMGFGERRINVDEWF</sequence>